<dbReference type="OrthoDB" id="9785080at2"/>
<dbReference type="InterPro" id="IPR017871">
    <property type="entry name" value="ABC_transporter-like_CS"/>
</dbReference>
<dbReference type="Proteomes" id="UP000186607">
    <property type="component" value="Unassembled WGS sequence"/>
</dbReference>
<dbReference type="GO" id="GO:0016887">
    <property type="term" value="F:ATP hydrolysis activity"/>
    <property type="evidence" value="ECO:0007669"/>
    <property type="project" value="InterPro"/>
</dbReference>
<dbReference type="SUPFAM" id="SSF52540">
    <property type="entry name" value="P-loop containing nucleoside triphosphate hydrolases"/>
    <property type="match status" value="1"/>
</dbReference>
<dbReference type="EMBL" id="MSTI01000028">
    <property type="protein sequence ID" value="OLV19606.1"/>
    <property type="molecule type" value="Genomic_DNA"/>
</dbReference>
<reference evidence="4 5" key="1">
    <citation type="submission" date="2017-01" db="EMBL/GenBank/DDBJ databases">
        <title>Genome Analysis of Deinococcus marmoris KOPRI26562.</title>
        <authorList>
            <person name="Kim J.H."/>
            <person name="Oh H.-M."/>
        </authorList>
    </citation>
    <scope>NUCLEOTIDE SEQUENCE [LARGE SCALE GENOMIC DNA]</scope>
    <source>
        <strain evidence="4 5">KOPRI26562</strain>
    </source>
</reference>
<dbReference type="InterPro" id="IPR003439">
    <property type="entry name" value="ABC_transporter-like_ATP-bd"/>
</dbReference>
<keyword evidence="5" id="KW-1185">Reference proteome</keyword>
<dbReference type="AlphaFoldDB" id="A0A1U7P374"/>
<accession>A0A1U7P374</accession>
<dbReference type="STRING" id="249408.BOO71_0002557"/>
<feature type="domain" description="ABC transporter" evidence="3">
    <location>
        <begin position="13"/>
        <end position="225"/>
    </location>
</feature>
<name>A0A1U7P374_9DEIO</name>
<dbReference type="PROSITE" id="PS00211">
    <property type="entry name" value="ABC_TRANSPORTER_1"/>
    <property type="match status" value="1"/>
</dbReference>
<sequence length="225" mass="24169">MQSQAVPDQDLLLSARGLSRSVASRRLWQGVDLEVGRGERLAVSGPSGVGKSLLLRALAGLDALEGGEVWLRGRPQSSWPMPQFRAEVMYLLQRPAPASGTVSAHLAEPFGFKIHAGKSYRSEDAARLLEHLGRPSTFLDQDAARLSGGEAQLVALVRALLLSPTVLLLDEATSALDAETAELAETLLQTWLDTGPARALVFVSHDRAQQERFATRIQLLSGVGA</sequence>
<comment type="caution">
    <text evidence="4">The sequence shown here is derived from an EMBL/GenBank/DDBJ whole genome shotgun (WGS) entry which is preliminary data.</text>
</comment>
<dbReference type="InterPro" id="IPR003593">
    <property type="entry name" value="AAA+_ATPase"/>
</dbReference>
<dbReference type="PANTHER" id="PTHR43119">
    <property type="entry name" value="ABC TRANSPORT PROTEIN ATP-BINDING COMPONENT-RELATED"/>
    <property type="match status" value="1"/>
</dbReference>
<evidence type="ECO:0000313" key="4">
    <source>
        <dbReference type="EMBL" id="OLV19606.1"/>
    </source>
</evidence>
<dbReference type="Gene3D" id="3.40.50.300">
    <property type="entry name" value="P-loop containing nucleotide triphosphate hydrolases"/>
    <property type="match status" value="1"/>
</dbReference>
<organism evidence="4 5">
    <name type="scientific">Deinococcus marmoris</name>
    <dbReference type="NCBI Taxonomy" id="249408"/>
    <lineage>
        <taxon>Bacteria</taxon>
        <taxon>Thermotogati</taxon>
        <taxon>Deinococcota</taxon>
        <taxon>Deinococci</taxon>
        <taxon>Deinococcales</taxon>
        <taxon>Deinococcaceae</taxon>
        <taxon>Deinococcus</taxon>
    </lineage>
</organism>
<dbReference type="GO" id="GO:0005524">
    <property type="term" value="F:ATP binding"/>
    <property type="evidence" value="ECO:0007669"/>
    <property type="project" value="UniProtKB-KW"/>
</dbReference>
<evidence type="ECO:0000256" key="2">
    <source>
        <dbReference type="ARBA" id="ARBA00022840"/>
    </source>
</evidence>
<dbReference type="Pfam" id="PF00005">
    <property type="entry name" value="ABC_tran"/>
    <property type="match status" value="1"/>
</dbReference>
<protein>
    <submittedName>
        <fullName evidence="4">YbbL ABC transporter ATP-binding protein</fullName>
    </submittedName>
</protein>
<evidence type="ECO:0000259" key="3">
    <source>
        <dbReference type="PROSITE" id="PS50893"/>
    </source>
</evidence>
<dbReference type="PROSITE" id="PS50893">
    <property type="entry name" value="ABC_TRANSPORTER_2"/>
    <property type="match status" value="1"/>
</dbReference>
<dbReference type="RefSeq" id="WP_083652975.1">
    <property type="nucleotide sequence ID" value="NZ_MSTI01000028.1"/>
</dbReference>
<evidence type="ECO:0000313" key="5">
    <source>
        <dbReference type="Proteomes" id="UP000186607"/>
    </source>
</evidence>
<evidence type="ECO:0000256" key="1">
    <source>
        <dbReference type="ARBA" id="ARBA00022741"/>
    </source>
</evidence>
<dbReference type="SMART" id="SM00382">
    <property type="entry name" value="AAA"/>
    <property type="match status" value="1"/>
</dbReference>
<proteinExistence type="predicted"/>
<keyword evidence="2 4" id="KW-0067">ATP-binding</keyword>
<dbReference type="InterPro" id="IPR027417">
    <property type="entry name" value="P-loop_NTPase"/>
</dbReference>
<keyword evidence="1" id="KW-0547">Nucleotide-binding</keyword>
<dbReference type="PANTHER" id="PTHR43119:SF1">
    <property type="entry name" value="ABC TRANSPORTER DOMAIN-CONTAINING PROTEIN"/>
    <property type="match status" value="1"/>
</dbReference>
<gene>
    <name evidence="4" type="ORF">BOO71_0002557</name>
</gene>